<evidence type="ECO:0000256" key="1">
    <source>
        <dbReference type="SAM" id="SignalP"/>
    </source>
</evidence>
<dbReference type="NCBIfam" id="TIGR03519">
    <property type="entry name" value="T9SS_PorP_fam"/>
    <property type="match status" value="1"/>
</dbReference>
<dbReference type="Pfam" id="PF11751">
    <property type="entry name" value="PorP_SprF"/>
    <property type="match status" value="1"/>
</dbReference>
<protein>
    <submittedName>
        <fullName evidence="2">Type IX secretion system membrane protein PorP/SprF</fullName>
    </submittedName>
</protein>
<gene>
    <name evidence="2" type="ORF">O0955_08795</name>
</gene>
<accession>A0ABT4L858</accession>
<evidence type="ECO:0000313" key="2">
    <source>
        <dbReference type="EMBL" id="MCZ4244103.1"/>
    </source>
</evidence>
<reference evidence="2" key="1">
    <citation type="submission" date="2022-12" db="EMBL/GenBank/DDBJ databases">
        <title>Genome sequence of HCMS5-2.</title>
        <authorList>
            <person name="Woo H."/>
        </authorList>
    </citation>
    <scope>NUCLEOTIDE SEQUENCE</scope>
    <source>
        <strain evidence="2">HCMS5-2</strain>
    </source>
</reference>
<dbReference type="EMBL" id="JAPWGM010000002">
    <property type="protein sequence ID" value="MCZ4244103.1"/>
    <property type="molecule type" value="Genomic_DNA"/>
</dbReference>
<keyword evidence="1" id="KW-0732">Signal</keyword>
<dbReference type="Proteomes" id="UP001144347">
    <property type="component" value="Unassembled WGS sequence"/>
</dbReference>
<sequence>MKKRIILFVLMAFSLFAKSQQDAQYSQYMFNGIYINPAYAGYKEQTNIHSFYRNQWTGITGAPKSMSLAVDAIANDGNVGLALQVASDKLGAQSSLSAYANYAYRIKTNSDGSSRLAFGLGLGVIQNGLNGDMLDPLDGGDQYIPVGTEKQVAPDARAGVFFSNNKFYAGFSVDNLIAQYILKNRDLSINFPQPKPHYYLTAGMLVPLSAGIQLKPSFLLKDDRGGPTSLDLNAFVLLADRIWLGGSYRTAVKLYSKDYLQRDLDKKNSIVAMTEIFATPQLRLGYAFDYSLSELQGYSGGSHEISVGFYIKPKKVRMLTPRYF</sequence>
<dbReference type="InterPro" id="IPR019861">
    <property type="entry name" value="PorP/SprF_Bacteroidetes"/>
</dbReference>
<dbReference type="RefSeq" id="WP_269427168.1">
    <property type="nucleotide sequence ID" value="NZ_JAPWGM010000002.1"/>
</dbReference>
<proteinExistence type="predicted"/>
<evidence type="ECO:0000313" key="3">
    <source>
        <dbReference type="Proteomes" id="UP001144347"/>
    </source>
</evidence>
<comment type="caution">
    <text evidence="2">The sequence shown here is derived from an EMBL/GenBank/DDBJ whole genome shotgun (WGS) entry which is preliminary data.</text>
</comment>
<feature type="signal peptide" evidence="1">
    <location>
        <begin position="1"/>
        <end position="19"/>
    </location>
</feature>
<feature type="chain" id="PRO_5045800247" evidence="1">
    <location>
        <begin position="20"/>
        <end position="324"/>
    </location>
</feature>
<keyword evidence="3" id="KW-1185">Reference proteome</keyword>
<name>A0ABT4L858_9SPHI</name>
<organism evidence="2 3">
    <name type="scientific">Pedobacter punctiformis</name>
    <dbReference type="NCBI Taxonomy" id="3004097"/>
    <lineage>
        <taxon>Bacteria</taxon>
        <taxon>Pseudomonadati</taxon>
        <taxon>Bacteroidota</taxon>
        <taxon>Sphingobacteriia</taxon>
        <taxon>Sphingobacteriales</taxon>
        <taxon>Sphingobacteriaceae</taxon>
        <taxon>Pedobacter</taxon>
    </lineage>
</organism>